<accession>A0A4Y9ZNQ4</accession>
<protein>
    <submittedName>
        <fullName evidence="2">Uncharacterized protein</fullName>
    </submittedName>
</protein>
<comment type="caution">
    <text evidence="2">The sequence shown here is derived from an EMBL/GenBank/DDBJ whole genome shotgun (WGS) entry which is preliminary data.</text>
</comment>
<evidence type="ECO:0000256" key="1">
    <source>
        <dbReference type="SAM" id="MobiDB-lite"/>
    </source>
</evidence>
<evidence type="ECO:0000313" key="3">
    <source>
        <dbReference type="Proteomes" id="UP000298061"/>
    </source>
</evidence>
<proteinExistence type="predicted"/>
<gene>
    <name evidence="2" type="ORF">EWM64_g8391</name>
</gene>
<name>A0A4Y9ZNQ4_9AGAM</name>
<reference evidence="2 3" key="1">
    <citation type="submission" date="2019-02" db="EMBL/GenBank/DDBJ databases">
        <title>Genome sequencing of the rare red list fungi Hericium alpestre (H. flagellum).</title>
        <authorList>
            <person name="Buettner E."/>
            <person name="Kellner H."/>
        </authorList>
    </citation>
    <scope>NUCLEOTIDE SEQUENCE [LARGE SCALE GENOMIC DNA]</scope>
    <source>
        <strain evidence="2 3">DSM 108284</strain>
    </source>
</reference>
<sequence>MLAGRPAQPHVPHLGGEREGALTRSIQNHKRSRSLPLPTWQAQWVCGQAVHRFQNPARSQSLPPATSTNLCAPQAVPSRRATDLPSAAHSSRTSMPPLHSTCPRPAAVPSSLSSASSPPCAGAGGACQSKPTAGTMFVAGSFVTEPQQHTYTPFPSAPATDVVDAMSVLVEFLEVAQLVSVLCNSLIGTVPPAVHRLREAPSARNGEL</sequence>
<dbReference type="Proteomes" id="UP000298061">
    <property type="component" value="Unassembled WGS sequence"/>
</dbReference>
<feature type="region of interest" description="Disordered" evidence="1">
    <location>
        <begin position="1"/>
        <end position="33"/>
    </location>
</feature>
<evidence type="ECO:0000313" key="2">
    <source>
        <dbReference type="EMBL" id="TFY75623.1"/>
    </source>
</evidence>
<organism evidence="2 3">
    <name type="scientific">Hericium alpestre</name>
    <dbReference type="NCBI Taxonomy" id="135208"/>
    <lineage>
        <taxon>Eukaryota</taxon>
        <taxon>Fungi</taxon>
        <taxon>Dikarya</taxon>
        <taxon>Basidiomycota</taxon>
        <taxon>Agaricomycotina</taxon>
        <taxon>Agaricomycetes</taxon>
        <taxon>Russulales</taxon>
        <taxon>Hericiaceae</taxon>
        <taxon>Hericium</taxon>
    </lineage>
</organism>
<feature type="region of interest" description="Disordered" evidence="1">
    <location>
        <begin position="76"/>
        <end position="110"/>
    </location>
</feature>
<keyword evidence="3" id="KW-1185">Reference proteome</keyword>
<dbReference type="AlphaFoldDB" id="A0A4Y9ZNQ4"/>
<dbReference type="EMBL" id="SFCI01001497">
    <property type="protein sequence ID" value="TFY75623.1"/>
    <property type="molecule type" value="Genomic_DNA"/>
</dbReference>